<dbReference type="Proteomes" id="UP000214688">
    <property type="component" value="Chromosome"/>
</dbReference>
<dbReference type="OrthoDB" id="2339428at2"/>
<dbReference type="EMBL" id="CP022657">
    <property type="protein sequence ID" value="ASS74327.1"/>
    <property type="molecule type" value="Genomic_DNA"/>
</dbReference>
<dbReference type="PANTHER" id="PTHR46580">
    <property type="entry name" value="SENSOR KINASE-RELATED"/>
    <property type="match status" value="1"/>
</dbReference>
<protein>
    <recommendedName>
        <fullName evidence="4">DUF2334 domain-containing protein</fullName>
    </recommendedName>
</protein>
<dbReference type="AlphaFoldDB" id="A0A223CZ36"/>
<dbReference type="InterPro" id="IPR013517">
    <property type="entry name" value="FG-GAP"/>
</dbReference>
<evidence type="ECO:0000256" key="1">
    <source>
        <dbReference type="ARBA" id="ARBA00022729"/>
    </source>
</evidence>
<sequence length="602" mass="67834">MKKALLRLEDVGPGGHYESEESLWKLRVIADFLSSSDVPFHVAMIPRFVNPQTGYDKSIADRRDPYVQTFLATMRYLQKSGGSLGMHGYRHQYGQAVSGDGFEFAYRGCASDCPPDDAKRSFQERGAFERAYASERMRQGFLAVFASGLDVDWFEAPHYTASPTQRRVLEAWTGLFFENDPHSGEMYRRVIHDTDTPLYRGAVYVPTPLYYLDASKPEQDLNRMCTEIKRFQEQDLAGFFYHPYLEFPFIRKVQGRVVYDERSYLHRLVRCFQQQSFHFVPLLSMVSLVPSMRQTDFFPGLEVLTADLNGDGVTELLVREPKSGNWYAAFGSLGMYPCRQSAPFEPRLVATDGGKGRALIGDVNGDGKDDLVLWDADAGRWQVALSDGVRLGQQELWLEGFASGGSWEAFLCDWNGDGRDDLAVWNKRSGEWFLAVSEGSTFRPLQTGAIGHIDCEWVAQFGDVDGDGRDEWVLWHPRTGTWQVGVFRGTRLQFSDPPWLEHWAVGADWTVLLGDFDGDGKDDVLVVNPERGDWQIARSTDRKLVPVEAVLQPWAAEQGMVPLVGTWTRDGRAGVCARHPLLHGGTLDFAVSVLGKTKSGWD</sequence>
<dbReference type="KEGG" id="tab:CIG75_04570"/>
<accession>A0A223CZ36</accession>
<dbReference type="Pfam" id="PF01839">
    <property type="entry name" value="FG-GAP"/>
    <property type="match status" value="1"/>
</dbReference>
<name>A0A223CZ36_9BACL</name>
<evidence type="ECO:0000313" key="2">
    <source>
        <dbReference type="EMBL" id="ASS74327.1"/>
    </source>
</evidence>
<gene>
    <name evidence="2" type="ORF">CIG75_04570</name>
</gene>
<evidence type="ECO:0008006" key="4">
    <source>
        <dbReference type="Google" id="ProtNLM"/>
    </source>
</evidence>
<evidence type="ECO:0000313" key="3">
    <source>
        <dbReference type="Proteomes" id="UP000214688"/>
    </source>
</evidence>
<dbReference type="InterPro" id="IPR028994">
    <property type="entry name" value="Integrin_alpha_N"/>
</dbReference>
<reference evidence="2 3" key="1">
    <citation type="journal article" date="2015" name="Int. J. Syst. Evol. Microbiol.">
        <title>Tumebacillus algifaecis sp. nov., isolated from decomposing algal scum.</title>
        <authorList>
            <person name="Wu Y.F."/>
            <person name="Zhang B."/>
            <person name="Xing P."/>
            <person name="Wu Q.L."/>
            <person name="Liu S.J."/>
        </authorList>
    </citation>
    <scope>NUCLEOTIDE SEQUENCE [LARGE SCALE GENOMIC DNA]</scope>
    <source>
        <strain evidence="2 3">THMBR28</strain>
    </source>
</reference>
<keyword evidence="3" id="KW-1185">Reference proteome</keyword>
<keyword evidence="1" id="KW-0732">Signal</keyword>
<dbReference type="Pfam" id="PF13517">
    <property type="entry name" value="FG-GAP_3"/>
    <property type="match status" value="1"/>
</dbReference>
<dbReference type="Gene3D" id="2.130.10.130">
    <property type="entry name" value="Integrin alpha, N-terminal"/>
    <property type="match status" value="2"/>
</dbReference>
<dbReference type="InterPro" id="IPR018763">
    <property type="entry name" value="DUF2334"/>
</dbReference>
<organism evidence="2 3">
    <name type="scientific">Tumebacillus algifaecis</name>
    <dbReference type="NCBI Taxonomy" id="1214604"/>
    <lineage>
        <taxon>Bacteria</taxon>
        <taxon>Bacillati</taxon>
        <taxon>Bacillota</taxon>
        <taxon>Bacilli</taxon>
        <taxon>Bacillales</taxon>
        <taxon>Alicyclobacillaceae</taxon>
        <taxon>Tumebacillus</taxon>
    </lineage>
</organism>
<dbReference type="RefSeq" id="WP_094235580.1">
    <property type="nucleotide sequence ID" value="NZ_CP022657.1"/>
</dbReference>
<dbReference type="Pfam" id="PF10096">
    <property type="entry name" value="DUF2334"/>
    <property type="match status" value="1"/>
</dbReference>
<dbReference type="SUPFAM" id="SSF69318">
    <property type="entry name" value="Integrin alpha N-terminal domain"/>
    <property type="match status" value="1"/>
</dbReference>
<proteinExistence type="predicted"/>